<dbReference type="GO" id="GO:0016616">
    <property type="term" value="F:oxidoreductase activity, acting on the CH-OH group of donors, NAD or NADP as acceptor"/>
    <property type="evidence" value="ECO:0007669"/>
    <property type="project" value="InterPro"/>
</dbReference>
<evidence type="ECO:0000256" key="1">
    <source>
        <dbReference type="ARBA" id="ARBA00001936"/>
    </source>
</evidence>
<keyword evidence="3" id="KW-0479">Metal-binding</keyword>
<keyword evidence="6" id="KW-0464">Manganese</keyword>
<evidence type="ECO:0000256" key="2">
    <source>
        <dbReference type="ARBA" id="ARBA00001946"/>
    </source>
</evidence>
<evidence type="ECO:0000259" key="7">
    <source>
        <dbReference type="SMART" id="SM01329"/>
    </source>
</evidence>
<dbReference type="Gene3D" id="3.40.718.10">
    <property type="entry name" value="Isopropylmalate Dehydrogenase"/>
    <property type="match status" value="1"/>
</dbReference>
<dbReference type="Proteomes" id="UP000567293">
    <property type="component" value="Unassembled WGS sequence"/>
</dbReference>
<comment type="cofactor">
    <cofactor evidence="2">
        <name>Mg(2+)</name>
        <dbReference type="ChEBI" id="CHEBI:18420"/>
    </cofactor>
</comment>
<evidence type="ECO:0000313" key="8">
    <source>
        <dbReference type="EMBL" id="MBA0086972.1"/>
    </source>
</evidence>
<dbReference type="PROSITE" id="PS00470">
    <property type="entry name" value="IDH_IMDH"/>
    <property type="match status" value="1"/>
</dbReference>
<dbReference type="PANTHER" id="PTHR43275">
    <property type="entry name" value="D-MALATE DEHYDROGENASE [DECARBOXYLATING]"/>
    <property type="match status" value="1"/>
</dbReference>
<comment type="caution">
    <text evidence="8">The sequence shown here is derived from an EMBL/GenBank/DDBJ whole genome shotgun (WGS) entry which is preliminary data.</text>
</comment>
<sequence length="274" mass="30487">AADILLGLRSKLDLYVNARPVELLDDRLTPLRDRTEKDIRLIVFRENTEGLYVGVGGVFKPDTPEEIAVQEDINSRKGVERILRYAFEYARQNRLERLCMSDKSNAMTFAHGLWQRVFKEVRQEYEDIEARHLYIDTLAMEIVRDPRQFDVIVTCNLFGDIISDLGAQLAGGLGLAPSGNIHPGKTSLFEPVHGSAPNIAGKGIANPLGAVLTSAMMLEFLGWKPQAAAMRAGVQAALRENYVTRDLGGDRTTVGVGDWLANFVEKNHPAKQLR</sequence>
<keyword evidence="9" id="KW-1185">Reference proteome</keyword>
<protein>
    <submittedName>
        <fullName evidence="8">Isocitrate/isopropylmalate dehydrogenase family protein</fullName>
    </submittedName>
</protein>
<evidence type="ECO:0000256" key="4">
    <source>
        <dbReference type="ARBA" id="ARBA00023002"/>
    </source>
</evidence>
<evidence type="ECO:0000256" key="5">
    <source>
        <dbReference type="ARBA" id="ARBA00023027"/>
    </source>
</evidence>
<dbReference type="GO" id="GO:0000287">
    <property type="term" value="F:magnesium ion binding"/>
    <property type="evidence" value="ECO:0007669"/>
    <property type="project" value="InterPro"/>
</dbReference>
<dbReference type="SMART" id="SM01329">
    <property type="entry name" value="Iso_dh"/>
    <property type="match status" value="1"/>
</dbReference>
<evidence type="ECO:0000313" key="9">
    <source>
        <dbReference type="Proteomes" id="UP000567293"/>
    </source>
</evidence>
<proteinExistence type="predicted"/>
<dbReference type="InterPro" id="IPR050501">
    <property type="entry name" value="ICDH/IPMDH"/>
</dbReference>
<feature type="domain" description="Isopropylmalate dehydrogenase-like" evidence="7">
    <location>
        <begin position="1"/>
        <end position="260"/>
    </location>
</feature>
<keyword evidence="5" id="KW-0520">NAD</keyword>
<name>A0A7V8SYQ9_9BACT</name>
<reference evidence="8" key="1">
    <citation type="submission" date="2020-06" db="EMBL/GenBank/DDBJ databases">
        <title>Legume-microbial interactions unlock mineral nutrients during tropical forest succession.</title>
        <authorList>
            <person name="Epihov D.Z."/>
        </authorList>
    </citation>
    <scope>NUCLEOTIDE SEQUENCE [LARGE SCALE GENOMIC DNA]</scope>
    <source>
        <strain evidence="8">Pan2503</strain>
    </source>
</reference>
<dbReference type="EMBL" id="JACDQQ010001766">
    <property type="protein sequence ID" value="MBA0086972.1"/>
    <property type="molecule type" value="Genomic_DNA"/>
</dbReference>
<dbReference type="InterPro" id="IPR024084">
    <property type="entry name" value="IsoPropMal-DH-like_dom"/>
</dbReference>
<dbReference type="AlphaFoldDB" id="A0A7V8SYQ9"/>
<gene>
    <name evidence="8" type="ORF">HRJ53_18475</name>
</gene>
<organism evidence="8 9">
    <name type="scientific">Candidatus Acidiferrum panamense</name>
    <dbReference type="NCBI Taxonomy" id="2741543"/>
    <lineage>
        <taxon>Bacteria</taxon>
        <taxon>Pseudomonadati</taxon>
        <taxon>Acidobacteriota</taxon>
        <taxon>Terriglobia</taxon>
        <taxon>Candidatus Acidiferrales</taxon>
        <taxon>Candidatus Acidiferrum</taxon>
    </lineage>
</organism>
<evidence type="ECO:0000256" key="3">
    <source>
        <dbReference type="ARBA" id="ARBA00022723"/>
    </source>
</evidence>
<feature type="non-terminal residue" evidence="8">
    <location>
        <position position="1"/>
    </location>
</feature>
<comment type="cofactor">
    <cofactor evidence="1">
        <name>Mn(2+)</name>
        <dbReference type="ChEBI" id="CHEBI:29035"/>
    </cofactor>
</comment>
<keyword evidence="4" id="KW-0560">Oxidoreductase</keyword>
<dbReference type="Pfam" id="PF00180">
    <property type="entry name" value="Iso_dh"/>
    <property type="match status" value="1"/>
</dbReference>
<dbReference type="InterPro" id="IPR019818">
    <property type="entry name" value="IsoCit/isopropylmalate_DH_CS"/>
</dbReference>
<accession>A0A7V8SYQ9</accession>
<dbReference type="SUPFAM" id="SSF53659">
    <property type="entry name" value="Isocitrate/Isopropylmalate dehydrogenase-like"/>
    <property type="match status" value="1"/>
</dbReference>
<dbReference type="PANTHER" id="PTHR43275:SF1">
    <property type="entry name" value="D-MALATE DEHYDROGENASE [DECARBOXYLATING]"/>
    <property type="match status" value="1"/>
</dbReference>
<dbReference type="GO" id="GO:0051287">
    <property type="term" value="F:NAD binding"/>
    <property type="evidence" value="ECO:0007669"/>
    <property type="project" value="InterPro"/>
</dbReference>
<evidence type="ECO:0000256" key="6">
    <source>
        <dbReference type="ARBA" id="ARBA00023211"/>
    </source>
</evidence>